<protein>
    <recommendedName>
        <fullName evidence="3">Secreted protein</fullName>
    </recommendedName>
</protein>
<keyword evidence="2" id="KW-1185">Reference proteome</keyword>
<gene>
    <name evidence="1" type="ORF">GDO81_018929</name>
</gene>
<organism evidence="1 2">
    <name type="scientific">Engystomops pustulosus</name>
    <name type="common">Tungara frog</name>
    <name type="synonym">Physalaemus pustulosus</name>
    <dbReference type="NCBI Taxonomy" id="76066"/>
    <lineage>
        <taxon>Eukaryota</taxon>
        <taxon>Metazoa</taxon>
        <taxon>Chordata</taxon>
        <taxon>Craniata</taxon>
        <taxon>Vertebrata</taxon>
        <taxon>Euteleostomi</taxon>
        <taxon>Amphibia</taxon>
        <taxon>Batrachia</taxon>
        <taxon>Anura</taxon>
        <taxon>Neobatrachia</taxon>
        <taxon>Hyloidea</taxon>
        <taxon>Leptodactylidae</taxon>
        <taxon>Leiuperinae</taxon>
        <taxon>Engystomops</taxon>
    </lineage>
</organism>
<evidence type="ECO:0008006" key="3">
    <source>
        <dbReference type="Google" id="ProtNLM"/>
    </source>
</evidence>
<accession>A0AAV6YHC9</accession>
<evidence type="ECO:0000313" key="2">
    <source>
        <dbReference type="Proteomes" id="UP000824782"/>
    </source>
</evidence>
<dbReference type="EMBL" id="WNYA01096655">
    <property type="protein sequence ID" value="KAG8534647.1"/>
    <property type="molecule type" value="Genomic_DNA"/>
</dbReference>
<name>A0AAV6YHC9_ENGPU</name>
<reference evidence="1" key="1">
    <citation type="thesis" date="2020" institute="ProQuest LLC" country="789 East Eisenhower Parkway, Ann Arbor, MI, USA">
        <title>Comparative Genomics and Chromosome Evolution.</title>
        <authorList>
            <person name="Mudd A.B."/>
        </authorList>
    </citation>
    <scope>NUCLEOTIDE SEQUENCE</scope>
    <source>
        <strain evidence="1">237g6f4</strain>
        <tissue evidence="1">Blood</tissue>
    </source>
</reference>
<proteinExistence type="predicted"/>
<dbReference type="Proteomes" id="UP000824782">
    <property type="component" value="Unassembled WGS sequence"/>
</dbReference>
<sequence>MVTHLLGCTPLVVMAVMRESSSSFFSFSFLTRLSMARLAKPSLSPPWRWHIRLCTMLRQASLLFGGVRDMVGITCKRATGCEYDERSRGAHVLRLHPKS</sequence>
<evidence type="ECO:0000313" key="1">
    <source>
        <dbReference type="EMBL" id="KAG8534647.1"/>
    </source>
</evidence>
<comment type="caution">
    <text evidence="1">The sequence shown here is derived from an EMBL/GenBank/DDBJ whole genome shotgun (WGS) entry which is preliminary data.</text>
</comment>
<dbReference type="AlphaFoldDB" id="A0AAV6YHC9"/>